<dbReference type="PANTHER" id="PTHR33101:SF2">
    <property type="entry name" value="ROP GUANINE NUCLEOTIDE EXCHANGE FACTOR 14"/>
    <property type="match status" value="1"/>
</dbReference>
<evidence type="ECO:0000256" key="2">
    <source>
        <dbReference type="PROSITE-ProRule" id="PRU00663"/>
    </source>
</evidence>
<dbReference type="AlphaFoldDB" id="A0AAX6ILL0"/>
<reference evidence="5" key="1">
    <citation type="journal article" date="2023" name="GigaByte">
        <title>Genome assembly of the bearded iris, Iris pallida Lam.</title>
        <authorList>
            <person name="Bruccoleri R.E."/>
            <person name="Oakeley E.J."/>
            <person name="Faust A.M.E."/>
            <person name="Altorfer M."/>
            <person name="Dessus-Babus S."/>
            <person name="Burckhardt D."/>
            <person name="Oertli M."/>
            <person name="Naumann U."/>
            <person name="Petersen F."/>
            <person name="Wong J."/>
        </authorList>
    </citation>
    <scope>NUCLEOTIDE SEQUENCE</scope>
    <source>
        <strain evidence="5">GSM-AAB239-AS_SAM_17_03QT</strain>
    </source>
</reference>
<dbReference type="EMBL" id="JANAVB010000194">
    <property type="protein sequence ID" value="KAJ6854210.1"/>
    <property type="molecule type" value="Genomic_DNA"/>
</dbReference>
<feature type="region of interest" description="Disordered" evidence="3">
    <location>
        <begin position="46"/>
        <end position="68"/>
    </location>
</feature>
<evidence type="ECO:0000259" key="4">
    <source>
        <dbReference type="PROSITE" id="PS51334"/>
    </source>
</evidence>
<name>A0AAX6ILL0_IRIPA</name>
<comment type="caution">
    <text evidence="5">The sequence shown here is derived from an EMBL/GenBank/DDBJ whole genome shotgun (WGS) entry which is preliminary data.</text>
</comment>
<reference evidence="5" key="2">
    <citation type="submission" date="2023-04" db="EMBL/GenBank/DDBJ databases">
        <authorList>
            <person name="Bruccoleri R.E."/>
            <person name="Oakeley E.J."/>
            <person name="Faust A.-M."/>
            <person name="Dessus-Babus S."/>
            <person name="Altorfer M."/>
            <person name="Burckhardt D."/>
            <person name="Oertli M."/>
            <person name="Naumann U."/>
            <person name="Petersen F."/>
            <person name="Wong J."/>
        </authorList>
    </citation>
    <scope>NUCLEOTIDE SEQUENCE</scope>
    <source>
        <strain evidence="5">GSM-AAB239-AS_SAM_17_03QT</strain>
        <tissue evidence="5">Leaf</tissue>
    </source>
</reference>
<dbReference type="Pfam" id="PF03759">
    <property type="entry name" value="PRONE"/>
    <property type="match status" value="1"/>
</dbReference>
<gene>
    <name evidence="5" type="ORF">M6B38_101895</name>
</gene>
<protein>
    <submittedName>
        <fullName evidence="5">Rop guanine nucleotide exchange factor 14</fullName>
    </submittedName>
</protein>
<sequence length="580" mass="65048">MMRSLICCRRRTKDLSLDFDDHHQRIMTYDGLESILKGCACDNDQSSGSGTSRADGCPTATGSLDEDAASSCSSSKDAYGGSSLSSQWLASSNQEEQAHHVEWEPLNSLHSLCIKKGKAPVTYAMHFSDAEAMKERFAKLLLGDDVSGGARGISTALALSNAITNLSATVFGELWKLEPLSEERKSRWRREMDWLLSPTSYMVELVPAKQNGDDGRMLEIMTPKARSDVHMNLPALRKLDSMLIETMDSMVDTEFWYAEGGSRGEGRGRYGSTRLSRKWWLPSPQVPDFGLSVSQRKRLVFQGKFVHQVLKAAKSINEQVLLQLPIPAAVKDALPKSGKASLGEDLYRSITAVSCSVHGILLSLNLKNEHCVLDTVNRLEGAIFAWRQSLNEEASKRSPVRYPWHFIRDNGLEHEKVGMFLERAETLHELLKNKFANLAQTFIDVTKVQYNKDVGHAIVEAYSRVLVSLAFSILSRIGDILQEDDLKKPTTPIANLKFDFFSDVYLAGITETPPGHIRRSLIDQMNRVDGRFHDSRRKASEEEEEDCFLDNKAQIITVTRASSSPFSRGRRWCYGRARLF</sequence>
<organism evidence="5 6">
    <name type="scientific">Iris pallida</name>
    <name type="common">Sweet iris</name>
    <dbReference type="NCBI Taxonomy" id="29817"/>
    <lineage>
        <taxon>Eukaryota</taxon>
        <taxon>Viridiplantae</taxon>
        <taxon>Streptophyta</taxon>
        <taxon>Embryophyta</taxon>
        <taxon>Tracheophyta</taxon>
        <taxon>Spermatophyta</taxon>
        <taxon>Magnoliopsida</taxon>
        <taxon>Liliopsida</taxon>
        <taxon>Asparagales</taxon>
        <taxon>Iridaceae</taxon>
        <taxon>Iridoideae</taxon>
        <taxon>Irideae</taxon>
        <taxon>Iris</taxon>
    </lineage>
</organism>
<evidence type="ECO:0000256" key="3">
    <source>
        <dbReference type="SAM" id="MobiDB-lite"/>
    </source>
</evidence>
<dbReference type="FunFam" id="1.20.58.2010:FF:000003">
    <property type="entry name" value="Rop guanine nucleotide exchange factor 14"/>
    <property type="match status" value="1"/>
</dbReference>
<dbReference type="PANTHER" id="PTHR33101">
    <property type="entry name" value="ROP GUANINE NUCLEOTIDE EXCHANGE FACTOR 1"/>
    <property type="match status" value="1"/>
</dbReference>
<proteinExistence type="predicted"/>
<dbReference type="InterPro" id="IPR038937">
    <property type="entry name" value="RopGEF"/>
</dbReference>
<dbReference type="Gene3D" id="1.20.58.2010">
    <property type="entry name" value="PRONE domain, subdomain 1"/>
    <property type="match status" value="2"/>
</dbReference>
<dbReference type="Proteomes" id="UP001140949">
    <property type="component" value="Unassembled WGS sequence"/>
</dbReference>
<dbReference type="InterPro" id="IPR005512">
    <property type="entry name" value="PRONE_dom"/>
</dbReference>
<dbReference type="GO" id="GO:0005085">
    <property type="term" value="F:guanyl-nucleotide exchange factor activity"/>
    <property type="evidence" value="ECO:0007669"/>
    <property type="project" value="UniProtKB-UniRule"/>
</dbReference>
<evidence type="ECO:0000313" key="6">
    <source>
        <dbReference type="Proteomes" id="UP001140949"/>
    </source>
</evidence>
<evidence type="ECO:0000313" key="5">
    <source>
        <dbReference type="EMBL" id="KAJ6854210.1"/>
    </source>
</evidence>
<dbReference type="FunFam" id="1.20.58.2010:FF:000001">
    <property type="entry name" value="Rop guanine nucleotide exchange factor 14"/>
    <property type="match status" value="1"/>
</dbReference>
<feature type="domain" description="PRONE" evidence="4">
    <location>
        <begin position="120"/>
        <end position="494"/>
    </location>
</feature>
<evidence type="ECO:0000256" key="1">
    <source>
        <dbReference type="ARBA" id="ARBA00022658"/>
    </source>
</evidence>
<accession>A0AAX6ILL0</accession>
<dbReference type="PROSITE" id="PS51334">
    <property type="entry name" value="PRONE"/>
    <property type="match status" value="1"/>
</dbReference>
<keyword evidence="1 2" id="KW-0344">Guanine-nucleotide releasing factor</keyword>
<keyword evidence="6" id="KW-1185">Reference proteome</keyword>